<dbReference type="Proteomes" id="UP000310200">
    <property type="component" value="Unassembled WGS sequence"/>
</dbReference>
<evidence type="ECO:0000313" key="2">
    <source>
        <dbReference type="EMBL" id="TGZ46254.1"/>
    </source>
</evidence>
<accession>A0A4V3S9S5</accession>
<evidence type="ECO:0000256" key="1">
    <source>
        <dbReference type="SAM" id="MobiDB-lite"/>
    </source>
</evidence>
<comment type="caution">
    <text evidence="2">The sequence shown here is derived from an EMBL/GenBank/DDBJ whole genome shotgun (WGS) entry which is preliminary data.</text>
</comment>
<sequence length="89" mass="9786">MTASGIPAGARRGAAWRGHGRRGKNSRRIILDRVLREINERCTGQDEAKWRMSEIAGRNSARKFAFIPSASASPVGELCALMRVTARGY</sequence>
<reference evidence="2 3" key="1">
    <citation type="journal article" date="2019" name="Philos. Trans. R. Soc. Lond., B, Biol. Sci.">
        <title>Ant behaviour and brain gene expression of defending hosts depend on the ecological success of the intruding social parasite.</title>
        <authorList>
            <person name="Kaur R."/>
            <person name="Stoldt M."/>
            <person name="Jongepier E."/>
            <person name="Feldmeyer B."/>
            <person name="Menzel F."/>
            <person name="Bornberg-Bauer E."/>
            <person name="Foitzik S."/>
        </authorList>
    </citation>
    <scope>NUCLEOTIDE SEQUENCE [LARGE SCALE GENOMIC DNA]</scope>
    <source>
        <tissue evidence="2">Whole body</tissue>
    </source>
</reference>
<protein>
    <submittedName>
        <fullName evidence="2">Uncharacterized protein</fullName>
    </submittedName>
</protein>
<keyword evidence="3" id="KW-1185">Reference proteome</keyword>
<organism evidence="2 3">
    <name type="scientific">Temnothorax longispinosus</name>
    <dbReference type="NCBI Taxonomy" id="300112"/>
    <lineage>
        <taxon>Eukaryota</taxon>
        <taxon>Metazoa</taxon>
        <taxon>Ecdysozoa</taxon>
        <taxon>Arthropoda</taxon>
        <taxon>Hexapoda</taxon>
        <taxon>Insecta</taxon>
        <taxon>Pterygota</taxon>
        <taxon>Neoptera</taxon>
        <taxon>Endopterygota</taxon>
        <taxon>Hymenoptera</taxon>
        <taxon>Apocrita</taxon>
        <taxon>Aculeata</taxon>
        <taxon>Formicoidea</taxon>
        <taxon>Formicidae</taxon>
        <taxon>Myrmicinae</taxon>
        <taxon>Temnothorax</taxon>
    </lineage>
</organism>
<dbReference type="AlphaFoldDB" id="A0A4V3S9S5"/>
<gene>
    <name evidence="2" type="ORF">DBV15_11474</name>
</gene>
<feature type="compositionally biased region" description="Low complexity" evidence="1">
    <location>
        <begin position="8"/>
        <end position="17"/>
    </location>
</feature>
<dbReference type="EMBL" id="QBLH01002909">
    <property type="protein sequence ID" value="TGZ46254.1"/>
    <property type="molecule type" value="Genomic_DNA"/>
</dbReference>
<feature type="region of interest" description="Disordered" evidence="1">
    <location>
        <begin position="1"/>
        <end position="24"/>
    </location>
</feature>
<name>A0A4V3S9S5_9HYME</name>
<evidence type="ECO:0000313" key="3">
    <source>
        <dbReference type="Proteomes" id="UP000310200"/>
    </source>
</evidence>
<proteinExistence type="predicted"/>